<evidence type="ECO:0000256" key="2">
    <source>
        <dbReference type="SAM" id="Phobius"/>
    </source>
</evidence>
<dbReference type="Gene3D" id="3.30.70.1070">
    <property type="entry name" value="Sporulation related repeat"/>
    <property type="match status" value="1"/>
</dbReference>
<name>A0ABT1XT89_9SPHN</name>
<evidence type="ECO:0000256" key="1">
    <source>
        <dbReference type="SAM" id="MobiDB-lite"/>
    </source>
</evidence>
<feature type="region of interest" description="Disordered" evidence="1">
    <location>
        <begin position="81"/>
        <end position="137"/>
    </location>
</feature>
<dbReference type="InterPro" id="IPR007730">
    <property type="entry name" value="SPOR-like_dom"/>
</dbReference>
<accession>A0ABT1XT89</accession>
<feature type="region of interest" description="Disordered" evidence="1">
    <location>
        <begin position="21"/>
        <end position="41"/>
    </location>
</feature>
<feature type="transmembrane region" description="Helical" evidence="2">
    <location>
        <begin position="50"/>
        <end position="71"/>
    </location>
</feature>
<evidence type="ECO:0000313" key="5">
    <source>
        <dbReference type="Proteomes" id="UP001206067"/>
    </source>
</evidence>
<feature type="compositionally biased region" description="Basic and acidic residues" evidence="1">
    <location>
        <begin position="119"/>
        <end position="131"/>
    </location>
</feature>
<dbReference type="Proteomes" id="UP001206067">
    <property type="component" value="Unassembled WGS sequence"/>
</dbReference>
<gene>
    <name evidence="4" type="ORF">NSO95_13060</name>
</gene>
<protein>
    <submittedName>
        <fullName evidence="4">SPOR domain-containing protein</fullName>
    </submittedName>
</protein>
<dbReference type="PROSITE" id="PS51724">
    <property type="entry name" value="SPOR"/>
    <property type="match status" value="1"/>
</dbReference>
<keyword evidence="2" id="KW-0472">Membrane</keyword>
<dbReference type="EMBL" id="JANKHH010000007">
    <property type="protein sequence ID" value="MCR2834873.1"/>
    <property type="molecule type" value="Genomic_DNA"/>
</dbReference>
<comment type="caution">
    <text evidence="4">The sequence shown here is derived from an EMBL/GenBank/DDBJ whole genome shotgun (WGS) entry which is preliminary data.</text>
</comment>
<dbReference type="SUPFAM" id="SSF110997">
    <property type="entry name" value="Sporulation related repeat"/>
    <property type="match status" value="1"/>
</dbReference>
<keyword evidence="5" id="KW-1185">Reference proteome</keyword>
<keyword evidence="2" id="KW-0812">Transmembrane</keyword>
<dbReference type="InterPro" id="IPR036680">
    <property type="entry name" value="SPOR-like_sf"/>
</dbReference>
<evidence type="ECO:0000313" key="4">
    <source>
        <dbReference type="EMBL" id="MCR2834873.1"/>
    </source>
</evidence>
<organism evidence="4 5">
    <name type="scientific">Parerythrobacter lacustris</name>
    <dbReference type="NCBI Taxonomy" id="2969984"/>
    <lineage>
        <taxon>Bacteria</taxon>
        <taxon>Pseudomonadati</taxon>
        <taxon>Pseudomonadota</taxon>
        <taxon>Alphaproteobacteria</taxon>
        <taxon>Sphingomonadales</taxon>
        <taxon>Erythrobacteraceae</taxon>
        <taxon>Parerythrobacter</taxon>
    </lineage>
</organism>
<feature type="domain" description="SPOR" evidence="3">
    <location>
        <begin position="153"/>
        <end position="234"/>
    </location>
</feature>
<sequence length="234" mass="24115">MSMIDGRNDDDLADDVVEQELELADDEESLPWLDSDYEDEEEGGYDTGRLIGIAMLGLLVIGLGAVGFWLFNNRGPDPELVADGSTIEAPAGPIKERPDDAGGKQFEGTGNVAPAVGEGETREGRLADGSDPKPSIDAAVSTTGKPAATATQAASAGGVGVQVGAFSSRESAEAGWATLTRKSARLSGVSHRVEQAQVDGSTVYRLQAVGGDLASARALCNALKAEGIACQVKP</sequence>
<keyword evidence="2" id="KW-1133">Transmembrane helix</keyword>
<evidence type="ECO:0000259" key="3">
    <source>
        <dbReference type="PROSITE" id="PS51724"/>
    </source>
</evidence>
<reference evidence="4 5" key="1">
    <citation type="submission" date="2022-08" db="EMBL/GenBank/DDBJ databases">
        <title>Polyphasic taxonomy analysis of Qipengyuania sp.RS5-5.</title>
        <authorList>
            <person name="Xamxidin M."/>
            <person name="Wu M."/>
        </authorList>
    </citation>
    <scope>NUCLEOTIDE SEQUENCE [LARGE SCALE GENOMIC DNA]</scope>
    <source>
        <strain evidence="4 5">RS5-5</strain>
    </source>
</reference>
<dbReference type="RefSeq" id="WP_257596724.1">
    <property type="nucleotide sequence ID" value="NZ_JANKHH010000007.1"/>
</dbReference>
<proteinExistence type="predicted"/>
<dbReference type="Pfam" id="PF05036">
    <property type="entry name" value="SPOR"/>
    <property type="match status" value="1"/>
</dbReference>